<keyword evidence="4" id="KW-1185">Reference proteome</keyword>
<dbReference type="EMBL" id="CVQH01006113">
    <property type="protein sequence ID" value="CRK15059.1"/>
    <property type="molecule type" value="Genomic_DNA"/>
</dbReference>
<gene>
    <name evidence="3" type="ORF">BN1708_011328</name>
    <name evidence="2" type="ORF">BN1723_001936</name>
</gene>
<proteinExistence type="predicted"/>
<evidence type="ECO:0000313" key="2">
    <source>
        <dbReference type="EMBL" id="CRK12689.1"/>
    </source>
</evidence>
<evidence type="ECO:0000313" key="3">
    <source>
        <dbReference type="EMBL" id="CRK15059.1"/>
    </source>
</evidence>
<organism evidence="2 5">
    <name type="scientific">Verticillium longisporum</name>
    <name type="common">Verticillium dahliae var. longisporum</name>
    <dbReference type="NCBI Taxonomy" id="100787"/>
    <lineage>
        <taxon>Eukaryota</taxon>
        <taxon>Fungi</taxon>
        <taxon>Dikarya</taxon>
        <taxon>Ascomycota</taxon>
        <taxon>Pezizomycotina</taxon>
        <taxon>Sordariomycetes</taxon>
        <taxon>Hypocreomycetidae</taxon>
        <taxon>Glomerellales</taxon>
        <taxon>Plectosphaerellaceae</taxon>
        <taxon>Verticillium</taxon>
    </lineage>
</organism>
<dbReference type="EMBL" id="CVQI01003335">
    <property type="protein sequence ID" value="CRK12689.1"/>
    <property type="molecule type" value="Genomic_DNA"/>
</dbReference>
<name>A0A0G4KSB8_VERLO</name>
<protein>
    <submittedName>
        <fullName evidence="2">Uncharacterized protein</fullName>
    </submittedName>
</protein>
<sequence>MKASQDRSTVPANGPIALMIMASFIHVNSIPTGTQSGLRQDVAAVPKPASWSRVARRQRGAARGTGGVDGHIVQLANPMVSSQLPAPSYLGWLYPSSSASQPEYRRRAPMWYYDSTNSAMDAVPKPSDGVAVPLVSMTNIQRASHLVTVVRPGHIRSEAQADRGGTSGAVGNRGSEAGDGADARFTQLSIVESDVPSVSVCMTPHPVTCKHLPHCLASSPLLSNETGDDIFRMLRCMVRTQVMMDQQVVIRCSSRYTTTVGLQETLSWYLLCRTLASLTALAGNRTPMLSPKTGSASRQCMMSEAQASE</sequence>
<feature type="region of interest" description="Disordered" evidence="1">
    <location>
        <begin position="155"/>
        <end position="180"/>
    </location>
</feature>
<accession>A0A0G4KSB8</accession>
<evidence type="ECO:0000256" key="1">
    <source>
        <dbReference type="SAM" id="MobiDB-lite"/>
    </source>
</evidence>
<dbReference type="Proteomes" id="UP000045706">
    <property type="component" value="Unassembled WGS sequence"/>
</dbReference>
<evidence type="ECO:0000313" key="4">
    <source>
        <dbReference type="Proteomes" id="UP000044602"/>
    </source>
</evidence>
<dbReference type="AlphaFoldDB" id="A0A0G4KSB8"/>
<dbReference type="Proteomes" id="UP000044602">
    <property type="component" value="Unassembled WGS sequence"/>
</dbReference>
<evidence type="ECO:0000313" key="5">
    <source>
        <dbReference type="Proteomes" id="UP000045706"/>
    </source>
</evidence>
<reference evidence="4 5" key="1">
    <citation type="submission" date="2015-05" db="EMBL/GenBank/DDBJ databases">
        <authorList>
            <person name="Fogelqvist Johan"/>
        </authorList>
    </citation>
    <scope>NUCLEOTIDE SEQUENCE [LARGE SCALE GENOMIC DNA]</scope>
    <source>
        <strain evidence="3">VL1</strain>
        <strain evidence="2">VL2</strain>
    </source>
</reference>